<dbReference type="SUPFAM" id="SSF53098">
    <property type="entry name" value="Ribonuclease H-like"/>
    <property type="match status" value="1"/>
</dbReference>
<feature type="non-terminal residue" evidence="4">
    <location>
        <position position="1"/>
    </location>
</feature>
<evidence type="ECO:0000256" key="2">
    <source>
        <dbReference type="SAM" id="MobiDB-lite"/>
    </source>
</evidence>
<protein>
    <recommendedName>
        <fullName evidence="3">Integrase catalytic domain-containing protein</fullName>
    </recommendedName>
</protein>
<dbReference type="GO" id="GO:0005634">
    <property type="term" value="C:nucleus"/>
    <property type="evidence" value="ECO:0007669"/>
    <property type="project" value="UniProtKB-ARBA"/>
</dbReference>
<dbReference type="InterPro" id="IPR012337">
    <property type="entry name" value="RNaseH-like_sf"/>
</dbReference>
<keyword evidence="1" id="KW-0694">RNA-binding</keyword>
<dbReference type="GO" id="GO:0015074">
    <property type="term" value="P:DNA integration"/>
    <property type="evidence" value="ECO:0007669"/>
    <property type="project" value="InterPro"/>
</dbReference>
<name>A0A6A5JV05_9PLEO</name>
<evidence type="ECO:0000313" key="5">
    <source>
        <dbReference type="Proteomes" id="UP000800040"/>
    </source>
</evidence>
<feature type="region of interest" description="Disordered" evidence="2">
    <location>
        <begin position="446"/>
        <end position="476"/>
    </location>
</feature>
<gene>
    <name evidence="4" type="ORF">BDW02DRAFT_584775</name>
</gene>
<dbReference type="Proteomes" id="UP000800040">
    <property type="component" value="Unassembled WGS sequence"/>
</dbReference>
<keyword evidence="5" id="KW-1185">Reference proteome</keyword>
<feature type="compositionally biased region" description="Basic residues" evidence="2">
    <location>
        <begin position="450"/>
        <end position="466"/>
    </location>
</feature>
<dbReference type="InterPro" id="IPR001584">
    <property type="entry name" value="Integrase_cat-core"/>
</dbReference>
<dbReference type="InterPro" id="IPR036397">
    <property type="entry name" value="RNaseH_sf"/>
</dbReference>
<sequence length="709" mass="79447">CWSTRHSIEERRALQRRFRTYAQTRDVNPDYAVFLAEFEGIDLKDDTSSEDDTTDDLDTFYTGQHEQFFTSSCGDVNGQTITTNLNNTAITHAITRIDPYANKLAKEETHLFTFDSRYSAHLFQGIMPDTGAAGVSTAGKTQVTALQRIQPSAIIDTSIARRYQIRFGDNLECVSIRDVNVNTLFSTMHFAVMPTNTPFLLCLADIDRHGIYLNNVDNCQLYSKAPGRFRFTIRDDINFNFRLIVNVMYIHQKPVLHAVDEATAFQAARFLLNLQANTTWNTLRAMWIDMYVGPLDIIATDASKNFISEEFVNNAKTIAIDVKEVPVKAHQSIRKVERYHAAIRRAFDVISADIGNAVTPKHTLQMAVKAVNDTARLDGLIPTLLVFSTYPRLSKTSPPSPSIATRAAAIRKAITEVRKIKAARQVANALATRNGPDITEMLQLPIQGKVKPKRGRGRPKGSKNKPKATTAPTEDVNQMHLAQREQDDLLLSKKLQTTGKITTLGRLFEQSAKAEIDALITRGVFRFEIQRIIIALAPSLLREGLCLWLRDITQAYTQSNDPLQRTIIANLPAQLRDSYPDGTIMVVVKPLYGIAEAGAYWWSTYFKHHTKKLHMQTSTYDPCLLVSKPSSAGFGIVGMQTDDTLGLSDQDFANNETKELCFKAKDKQFLAPSNPIDFNGCVVSIKHGTITLRQKRQGEKLKPAKDKKS</sequence>
<dbReference type="Gene3D" id="3.30.420.10">
    <property type="entry name" value="Ribonuclease H-like superfamily/Ribonuclease H"/>
    <property type="match status" value="1"/>
</dbReference>
<dbReference type="GO" id="GO:0003723">
    <property type="term" value="F:RNA binding"/>
    <property type="evidence" value="ECO:0007669"/>
    <property type="project" value="UniProtKB-KW"/>
</dbReference>
<evidence type="ECO:0000259" key="3">
    <source>
        <dbReference type="PROSITE" id="PS50994"/>
    </source>
</evidence>
<dbReference type="PROSITE" id="PS50994">
    <property type="entry name" value="INTEGRASE"/>
    <property type="match status" value="1"/>
</dbReference>
<dbReference type="OrthoDB" id="3780108at2759"/>
<feature type="non-terminal residue" evidence="4">
    <location>
        <position position="709"/>
    </location>
</feature>
<proteinExistence type="predicted"/>
<feature type="domain" description="Integrase catalytic" evidence="3">
    <location>
        <begin position="222"/>
        <end position="406"/>
    </location>
</feature>
<dbReference type="AlphaFoldDB" id="A0A6A5JV05"/>
<accession>A0A6A5JV05</accession>
<organism evidence="4 5">
    <name type="scientific">Decorospora gaudefroyi</name>
    <dbReference type="NCBI Taxonomy" id="184978"/>
    <lineage>
        <taxon>Eukaryota</taxon>
        <taxon>Fungi</taxon>
        <taxon>Dikarya</taxon>
        <taxon>Ascomycota</taxon>
        <taxon>Pezizomycotina</taxon>
        <taxon>Dothideomycetes</taxon>
        <taxon>Pleosporomycetidae</taxon>
        <taxon>Pleosporales</taxon>
        <taxon>Pleosporineae</taxon>
        <taxon>Pleosporaceae</taxon>
        <taxon>Decorospora</taxon>
    </lineage>
</organism>
<evidence type="ECO:0000313" key="4">
    <source>
        <dbReference type="EMBL" id="KAF1828035.1"/>
    </source>
</evidence>
<dbReference type="EMBL" id="ML975750">
    <property type="protein sequence ID" value="KAF1828035.1"/>
    <property type="molecule type" value="Genomic_DNA"/>
</dbReference>
<evidence type="ECO:0000256" key="1">
    <source>
        <dbReference type="ARBA" id="ARBA00022884"/>
    </source>
</evidence>
<reference evidence="4" key="1">
    <citation type="submission" date="2020-01" db="EMBL/GenBank/DDBJ databases">
        <authorList>
            <consortium name="DOE Joint Genome Institute"/>
            <person name="Haridas S."/>
            <person name="Albert R."/>
            <person name="Binder M."/>
            <person name="Bloem J."/>
            <person name="Labutti K."/>
            <person name="Salamov A."/>
            <person name="Andreopoulos B."/>
            <person name="Baker S.E."/>
            <person name="Barry K."/>
            <person name="Bills G."/>
            <person name="Bluhm B.H."/>
            <person name="Cannon C."/>
            <person name="Castanera R."/>
            <person name="Culley D.E."/>
            <person name="Daum C."/>
            <person name="Ezra D."/>
            <person name="Gonzalez J.B."/>
            <person name="Henrissat B."/>
            <person name="Kuo A."/>
            <person name="Liang C."/>
            <person name="Lipzen A."/>
            <person name="Lutzoni F."/>
            <person name="Magnuson J."/>
            <person name="Mondo S."/>
            <person name="Nolan M."/>
            <person name="Ohm R."/>
            <person name="Pangilinan J."/>
            <person name="Park H.-J."/>
            <person name="Ramirez L."/>
            <person name="Alfaro M."/>
            <person name="Sun H."/>
            <person name="Tritt A."/>
            <person name="Yoshinaga Y."/>
            <person name="Zwiers L.-H."/>
            <person name="Turgeon B.G."/>
            <person name="Goodwin S.B."/>
            <person name="Spatafora J.W."/>
            <person name="Crous P.W."/>
            <person name="Grigoriev I.V."/>
        </authorList>
    </citation>
    <scope>NUCLEOTIDE SEQUENCE</scope>
    <source>
        <strain evidence="4">P77</strain>
    </source>
</reference>